<dbReference type="Pfam" id="PF00825">
    <property type="entry name" value="Ribonuclease_P"/>
    <property type="match status" value="1"/>
</dbReference>
<dbReference type="InterPro" id="IPR020568">
    <property type="entry name" value="Ribosomal_Su5_D2-typ_SF"/>
</dbReference>
<keyword evidence="6 7" id="KW-0694">RNA-binding</keyword>
<proteinExistence type="inferred from homology"/>
<feature type="compositionally biased region" description="Pro residues" evidence="9">
    <location>
        <begin position="162"/>
        <end position="172"/>
    </location>
</feature>
<evidence type="ECO:0000313" key="11">
    <source>
        <dbReference type="Proteomes" id="UP000554286"/>
    </source>
</evidence>
<dbReference type="Proteomes" id="UP000554286">
    <property type="component" value="Unassembled WGS sequence"/>
</dbReference>
<dbReference type="Gene3D" id="3.30.230.10">
    <property type="match status" value="1"/>
</dbReference>
<evidence type="ECO:0000256" key="6">
    <source>
        <dbReference type="ARBA" id="ARBA00022884"/>
    </source>
</evidence>
<dbReference type="InterPro" id="IPR014721">
    <property type="entry name" value="Ribsml_uS5_D2-typ_fold_subgr"/>
</dbReference>
<dbReference type="InterPro" id="IPR000100">
    <property type="entry name" value="RNase_P"/>
</dbReference>
<gene>
    <name evidence="7" type="primary">rnpA</name>
    <name evidence="10" type="ORF">GGD89_003192</name>
</gene>
<dbReference type="PROSITE" id="PS00648">
    <property type="entry name" value="RIBONUCLEASE_P"/>
    <property type="match status" value="1"/>
</dbReference>
<comment type="caution">
    <text evidence="10">The sequence shown here is derived from an EMBL/GenBank/DDBJ whole genome shotgun (WGS) entry which is preliminary data.</text>
</comment>
<dbReference type="EMBL" id="JACIGK010000029">
    <property type="protein sequence ID" value="MBB4267546.1"/>
    <property type="molecule type" value="Genomic_DNA"/>
</dbReference>
<protein>
    <recommendedName>
        <fullName evidence="7 8">Ribonuclease P protein component</fullName>
        <shortName evidence="7">RNase P protein</shortName>
        <shortName evidence="7">RNaseP protein</shortName>
        <ecNumber evidence="7 8">3.1.26.5</ecNumber>
    </recommendedName>
    <alternativeName>
        <fullName evidence="7">Protein C5</fullName>
    </alternativeName>
</protein>
<organism evidence="10 11">
    <name type="scientific">Roseospira visakhapatnamensis</name>
    <dbReference type="NCBI Taxonomy" id="390880"/>
    <lineage>
        <taxon>Bacteria</taxon>
        <taxon>Pseudomonadati</taxon>
        <taxon>Pseudomonadota</taxon>
        <taxon>Alphaproteobacteria</taxon>
        <taxon>Rhodospirillales</taxon>
        <taxon>Rhodospirillaceae</taxon>
        <taxon>Roseospira</taxon>
    </lineage>
</organism>
<evidence type="ECO:0000256" key="3">
    <source>
        <dbReference type="ARBA" id="ARBA00022722"/>
    </source>
</evidence>
<keyword evidence="5 7" id="KW-0378">Hydrolase</keyword>
<comment type="similarity">
    <text evidence="7">Belongs to the RnpA family.</text>
</comment>
<dbReference type="PANTHER" id="PTHR33992">
    <property type="entry name" value="RIBONUCLEASE P PROTEIN COMPONENT"/>
    <property type="match status" value="1"/>
</dbReference>
<dbReference type="GO" id="GO:0001682">
    <property type="term" value="P:tRNA 5'-leader removal"/>
    <property type="evidence" value="ECO:0007669"/>
    <property type="project" value="UniProtKB-UniRule"/>
</dbReference>
<evidence type="ECO:0000313" key="10">
    <source>
        <dbReference type="EMBL" id="MBB4267546.1"/>
    </source>
</evidence>
<keyword evidence="2 7" id="KW-0819">tRNA processing</keyword>
<evidence type="ECO:0000256" key="2">
    <source>
        <dbReference type="ARBA" id="ARBA00022694"/>
    </source>
</evidence>
<dbReference type="HAMAP" id="MF_00227">
    <property type="entry name" value="RNase_P"/>
    <property type="match status" value="1"/>
</dbReference>
<feature type="region of interest" description="Disordered" evidence="9">
    <location>
        <begin position="1"/>
        <end position="24"/>
    </location>
</feature>
<comment type="catalytic activity">
    <reaction evidence="7">
        <text>Endonucleolytic cleavage of RNA, removing 5'-extranucleotides from tRNA precursor.</text>
        <dbReference type="EC" id="3.1.26.5"/>
    </reaction>
</comment>
<dbReference type="GO" id="GO:0030677">
    <property type="term" value="C:ribonuclease P complex"/>
    <property type="evidence" value="ECO:0007669"/>
    <property type="project" value="TreeGrafter"/>
</dbReference>
<reference evidence="10 11" key="1">
    <citation type="submission" date="2020-08" db="EMBL/GenBank/DDBJ databases">
        <title>Genome sequencing of Purple Non-Sulfur Bacteria from various extreme environments.</title>
        <authorList>
            <person name="Mayer M."/>
        </authorList>
    </citation>
    <scope>NUCLEOTIDE SEQUENCE [LARGE SCALE GENOMIC DNA]</scope>
    <source>
        <strain evidence="10 11">JA131</strain>
    </source>
</reference>
<dbReference type="AlphaFoldDB" id="A0A7W6WBI4"/>
<name>A0A7W6WBI4_9PROT</name>
<dbReference type="GO" id="GO:0004526">
    <property type="term" value="F:ribonuclease P activity"/>
    <property type="evidence" value="ECO:0007669"/>
    <property type="project" value="UniProtKB-UniRule"/>
</dbReference>
<evidence type="ECO:0000256" key="7">
    <source>
        <dbReference type="HAMAP-Rule" id="MF_00227"/>
    </source>
</evidence>
<sequence length="172" mass="18283">MDDAPPVIETSGTPPSPPRGVPRLKRRGDFLRVAGHGRKWVTPGFILQAAPQSGAAATPGAPARVGFTVSRKVGKAVVRNRARRRLRAAVDLVFPDSAHAGWDFVLIGRRETNDRLFDALVRDLRTALTRLDPARPGAGGGGRKGGDKGRGPRRRGRTASPSAPPPSRDPPA</sequence>
<keyword evidence="11" id="KW-1185">Reference proteome</keyword>
<dbReference type="GO" id="GO:0042781">
    <property type="term" value="F:3'-tRNA processing endoribonuclease activity"/>
    <property type="evidence" value="ECO:0007669"/>
    <property type="project" value="TreeGrafter"/>
</dbReference>
<keyword evidence="4 7" id="KW-0255">Endonuclease</keyword>
<keyword evidence="3 7" id="KW-0540">Nuclease</keyword>
<dbReference type="InterPro" id="IPR020539">
    <property type="entry name" value="RNase_P_CS"/>
</dbReference>
<evidence type="ECO:0000256" key="5">
    <source>
        <dbReference type="ARBA" id="ARBA00022801"/>
    </source>
</evidence>
<dbReference type="NCBIfam" id="TIGR00188">
    <property type="entry name" value="rnpA"/>
    <property type="match status" value="1"/>
</dbReference>
<accession>A0A7W6WBI4</accession>
<comment type="function">
    <text evidence="1 7">RNaseP catalyzes the removal of the 5'-leader sequence from pre-tRNA to produce the mature 5'-terminus. It can also cleave other RNA substrates such as 4.5S RNA. The protein component plays an auxiliary but essential role in vivo by binding to the 5'-leader sequence and broadening the substrate specificity of the ribozyme.</text>
</comment>
<dbReference type="EC" id="3.1.26.5" evidence="7 8"/>
<evidence type="ECO:0000256" key="9">
    <source>
        <dbReference type="SAM" id="MobiDB-lite"/>
    </source>
</evidence>
<evidence type="ECO:0000256" key="1">
    <source>
        <dbReference type="ARBA" id="ARBA00002663"/>
    </source>
</evidence>
<evidence type="ECO:0000256" key="4">
    <source>
        <dbReference type="ARBA" id="ARBA00022759"/>
    </source>
</evidence>
<comment type="subunit">
    <text evidence="7">Consists of a catalytic RNA component (M1 or rnpB) and a protein subunit.</text>
</comment>
<evidence type="ECO:0000256" key="8">
    <source>
        <dbReference type="NCBIfam" id="TIGR00188"/>
    </source>
</evidence>
<feature type="region of interest" description="Disordered" evidence="9">
    <location>
        <begin position="131"/>
        <end position="172"/>
    </location>
</feature>
<dbReference type="GO" id="GO:0000049">
    <property type="term" value="F:tRNA binding"/>
    <property type="evidence" value="ECO:0007669"/>
    <property type="project" value="UniProtKB-UniRule"/>
</dbReference>
<dbReference type="PANTHER" id="PTHR33992:SF1">
    <property type="entry name" value="RIBONUCLEASE P PROTEIN COMPONENT"/>
    <property type="match status" value="1"/>
</dbReference>
<dbReference type="RefSeq" id="WP_184047098.1">
    <property type="nucleotide sequence ID" value="NZ_JACIGK010000029.1"/>
</dbReference>
<dbReference type="SUPFAM" id="SSF54211">
    <property type="entry name" value="Ribosomal protein S5 domain 2-like"/>
    <property type="match status" value="1"/>
</dbReference>